<evidence type="ECO:0000313" key="2">
    <source>
        <dbReference type="EMBL" id="REF00631.1"/>
    </source>
</evidence>
<protein>
    <recommendedName>
        <fullName evidence="4">Mce-associated membrane protein</fullName>
    </recommendedName>
</protein>
<name>A0A3D9T1C2_9ACTN</name>
<dbReference type="Gene3D" id="3.10.450.50">
    <property type="match status" value="1"/>
</dbReference>
<sequence length="198" mass="21974">MPHRPTRAPRTALAALLVATVTIAAALTWMNSPHTRPRSAEPPSSPAPRPAPFDIHTLLPLPRTQLAAAAHVALRFTTAHGTYRFDENPQTYLRRLAPTVTPALHTELHRTTTSPPLLAHRRQHRMSAHASARLEALRDVQPTSVIYVIACTQQVTSADEPPHRLTRRYTLTVTKDTGGWRVHALRPIENGQHGEQQP</sequence>
<comment type="caution">
    <text evidence="2">The sequence shown here is derived from an EMBL/GenBank/DDBJ whole genome shotgun (WGS) entry which is preliminary data.</text>
</comment>
<organism evidence="2 3">
    <name type="scientific">Thermomonospora umbrina</name>
    <dbReference type="NCBI Taxonomy" id="111806"/>
    <lineage>
        <taxon>Bacteria</taxon>
        <taxon>Bacillati</taxon>
        <taxon>Actinomycetota</taxon>
        <taxon>Actinomycetes</taxon>
        <taxon>Streptosporangiales</taxon>
        <taxon>Thermomonosporaceae</taxon>
        <taxon>Thermomonospora</taxon>
    </lineage>
</organism>
<reference evidence="2 3" key="1">
    <citation type="submission" date="2018-08" db="EMBL/GenBank/DDBJ databases">
        <title>Sequencing the genomes of 1000 actinobacteria strains.</title>
        <authorList>
            <person name="Klenk H.-P."/>
        </authorList>
    </citation>
    <scope>NUCLEOTIDE SEQUENCE [LARGE SCALE GENOMIC DNA]</scope>
    <source>
        <strain evidence="2 3">DSM 43927</strain>
    </source>
</reference>
<proteinExistence type="predicted"/>
<dbReference type="AlphaFoldDB" id="A0A3D9T1C2"/>
<evidence type="ECO:0008006" key="4">
    <source>
        <dbReference type="Google" id="ProtNLM"/>
    </source>
</evidence>
<accession>A0A3D9T1C2</accession>
<dbReference type="RefSeq" id="WP_147312500.1">
    <property type="nucleotide sequence ID" value="NZ_QTTT01000001.1"/>
</dbReference>
<dbReference type="OrthoDB" id="3542492at2"/>
<dbReference type="EMBL" id="QTTT01000001">
    <property type="protein sequence ID" value="REF00631.1"/>
    <property type="molecule type" value="Genomic_DNA"/>
</dbReference>
<gene>
    <name evidence="2" type="ORF">DFJ69_6187</name>
</gene>
<feature type="region of interest" description="Disordered" evidence="1">
    <location>
        <begin position="33"/>
        <end position="53"/>
    </location>
</feature>
<keyword evidence="3" id="KW-1185">Reference proteome</keyword>
<evidence type="ECO:0000256" key="1">
    <source>
        <dbReference type="SAM" id="MobiDB-lite"/>
    </source>
</evidence>
<evidence type="ECO:0000313" key="3">
    <source>
        <dbReference type="Proteomes" id="UP000256661"/>
    </source>
</evidence>
<dbReference type="Proteomes" id="UP000256661">
    <property type="component" value="Unassembled WGS sequence"/>
</dbReference>